<feature type="compositionally biased region" description="Polar residues" evidence="1">
    <location>
        <begin position="718"/>
        <end position="748"/>
    </location>
</feature>
<dbReference type="AlphaFoldDB" id="A0A9P5LEM8"/>
<evidence type="ECO:0000313" key="4">
    <source>
        <dbReference type="Proteomes" id="UP000722485"/>
    </source>
</evidence>
<dbReference type="EMBL" id="JAANBB010000216">
    <property type="protein sequence ID" value="KAF7546359.1"/>
    <property type="molecule type" value="Genomic_DNA"/>
</dbReference>
<keyword evidence="4" id="KW-1185">Reference proteome</keyword>
<dbReference type="SUPFAM" id="SSF50965">
    <property type="entry name" value="Galactose oxidase, central domain"/>
    <property type="match status" value="1"/>
</dbReference>
<dbReference type="OrthoDB" id="5352000at2759"/>
<name>A0A9P5LEM8_9HYPO</name>
<feature type="compositionally biased region" description="Low complexity" evidence="1">
    <location>
        <begin position="324"/>
        <end position="360"/>
    </location>
</feature>
<sequence length="758" mass="80502">MSLLDPPTSLDESCSVIYDNTLYSFSPAGFLSLSLSAGAEWESLKMGEAVTGAVCVDASSAGFLWVVGGTGGSDGYTGLQKYTYSTGEWTTVTPNELISKDLRWHGSTYIQESDAILVYAGSRDGVPAASSETWTIQASEPFNVNAHPGSSHPAISPILLHWGTAEACFVGGDTSNIAVPIFNMVSGWREGSTLAEPLAKDSSSIQAVIVDGSDNSRSLLTFDVSISPNEVRRFVVQDENSAIVSNSAAITKRDLTLSDWPEYNSTLAPTAARTKFAIAQTDGQVVFSGGNADEPIAMFDTSENSWLNATQELTIAAQKIESESSSTASTKTRTSKTKSTSTRTKSSTSTKTSDASSTFATTTLSSTATGSLTLSDASASATSTDAAAAAGSSGNDSGLSSNAVLGVTLGSILGFLSVLLILLLFIRRKKKNQNQNQNDQGNHNRGLSSDEKAPMVFHNAPPGVAAPGHLIGHNPQMSTESYSSMAILMGRAGKQKPSGLSRKPSHDTTRSSVSSMHKQLKATISKPILQEMQHPALQNQESRGVAFDPNVAEPRTRQPGPMDTEDGMRRSSGWNRYWSGGSALQILGFGGPKRATGVSDDQSSHYSQTTQTQPQTRNPRVTQDSATVPPLNFDFRPEFNRVNSGSPVVEQYNKIPFKEGVAGKIERPSSKVSSSGYSSGIPESVNDQWESNQSAKPWGAERATSSVYNPSFYFGTPLSPSAVPSQNPPTGVSNQPQLAMAAQSSDMSWLNLGDRQRV</sequence>
<feature type="region of interest" description="Disordered" evidence="1">
    <location>
        <begin position="666"/>
        <end position="697"/>
    </location>
</feature>
<keyword evidence="2" id="KW-0472">Membrane</keyword>
<feature type="region of interest" description="Disordered" evidence="1">
    <location>
        <begin position="589"/>
        <end position="638"/>
    </location>
</feature>
<evidence type="ECO:0000313" key="3">
    <source>
        <dbReference type="EMBL" id="KAF7546359.1"/>
    </source>
</evidence>
<keyword evidence="2" id="KW-0812">Transmembrane</keyword>
<evidence type="ECO:0000256" key="1">
    <source>
        <dbReference type="SAM" id="MobiDB-lite"/>
    </source>
</evidence>
<gene>
    <name evidence="3" type="ORF">G7Z17_g8497</name>
</gene>
<evidence type="ECO:0000256" key="2">
    <source>
        <dbReference type="SAM" id="Phobius"/>
    </source>
</evidence>
<feature type="compositionally biased region" description="Low complexity" evidence="1">
    <location>
        <begin position="433"/>
        <end position="445"/>
    </location>
</feature>
<feature type="compositionally biased region" description="Polar residues" evidence="1">
    <location>
        <begin position="686"/>
        <end position="695"/>
    </location>
</feature>
<feature type="region of interest" description="Disordered" evidence="1">
    <location>
        <begin position="432"/>
        <end position="477"/>
    </location>
</feature>
<feature type="region of interest" description="Disordered" evidence="1">
    <location>
        <begin position="718"/>
        <end position="758"/>
    </location>
</feature>
<proteinExistence type="predicted"/>
<feature type="region of interest" description="Disordered" evidence="1">
    <location>
        <begin position="538"/>
        <end position="570"/>
    </location>
</feature>
<feature type="region of interest" description="Disordered" evidence="1">
    <location>
        <begin position="492"/>
        <end position="519"/>
    </location>
</feature>
<protein>
    <recommendedName>
        <fullName evidence="5">Pre-mRNA splicing factor CLF1</fullName>
    </recommendedName>
</protein>
<accession>A0A9P5LEM8</accession>
<organism evidence="3 4">
    <name type="scientific">Cylindrodendrum hubeiense</name>
    <dbReference type="NCBI Taxonomy" id="595255"/>
    <lineage>
        <taxon>Eukaryota</taxon>
        <taxon>Fungi</taxon>
        <taxon>Dikarya</taxon>
        <taxon>Ascomycota</taxon>
        <taxon>Pezizomycotina</taxon>
        <taxon>Sordariomycetes</taxon>
        <taxon>Hypocreomycetidae</taxon>
        <taxon>Hypocreales</taxon>
        <taxon>Nectriaceae</taxon>
        <taxon>Cylindrodendrum</taxon>
    </lineage>
</organism>
<feature type="region of interest" description="Disordered" evidence="1">
    <location>
        <begin position="320"/>
        <end position="360"/>
    </location>
</feature>
<evidence type="ECO:0008006" key="5">
    <source>
        <dbReference type="Google" id="ProtNLM"/>
    </source>
</evidence>
<feature type="transmembrane region" description="Helical" evidence="2">
    <location>
        <begin position="403"/>
        <end position="426"/>
    </location>
</feature>
<feature type="compositionally biased region" description="Low complexity" evidence="1">
    <location>
        <begin position="670"/>
        <end position="685"/>
    </location>
</feature>
<comment type="caution">
    <text evidence="3">The sequence shown here is derived from an EMBL/GenBank/DDBJ whole genome shotgun (WGS) entry which is preliminary data.</text>
</comment>
<dbReference type="Proteomes" id="UP000722485">
    <property type="component" value="Unassembled WGS sequence"/>
</dbReference>
<keyword evidence="2" id="KW-1133">Transmembrane helix</keyword>
<reference evidence="3" key="1">
    <citation type="submission" date="2020-03" db="EMBL/GenBank/DDBJ databases">
        <title>Draft Genome Sequence of Cylindrodendrum hubeiense.</title>
        <authorList>
            <person name="Buettner E."/>
            <person name="Kellner H."/>
        </authorList>
    </citation>
    <scope>NUCLEOTIDE SEQUENCE</scope>
    <source>
        <strain evidence="3">IHI 201604</strain>
    </source>
</reference>
<feature type="compositionally biased region" description="Low complexity" evidence="1">
    <location>
        <begin position="608"/>
        <end position="623"/>
    </location>
</feature>
<dbReference type="InterPro" id="IPR015915">
    <property type="entry name" value="Kelch-typ_b-propeller"/>
</dbReference>
<dbReference type="InterPro" id="IPR011043">
    <property type="entry name" value="Gal_Oxase/kelch_b-propeller"/>
</dbReference>
<dbReference type="Gene3D" id="2.120.10.80">
    <property type="entry name" value="Kelch-type beta propeller"/>
    <property type="match status" value="1"/>
</dbReference>